<comment type="caution">
    <text evidence="1">The sequence shown here is derived from an EMBL/GenBank/DDBJ whole genome shotgun (WGS) entry which is preliminary data.</text>
</comment>
<dbReference type="PANTHER" id="PTHR37535:SF3">
    <property type="entry name" value="FLUG DOMAIN-CONTAINING PROTEIN"/>
    <property type="match status" value="1"/>
</dbReference>
<proteinExistence type="predicted"/>
<dbReference type="AlphaFoldDB" id="A0AAD7C9L2"/>
<dbReference type="PANTHER" id="PTHR37535">
    <property type="entry name" value="FLUG DOMAIN PROTEIN"/>
    <property type="match status" value="1"/>
</dbReference>
<dbReference type="Proteomes" id="UP001221142">
    <property type="component" value="Unassembled WGS sequence"/>
</dbReference>
<dbReference type="EMBL" id="JARKIF010000004">
    <property type="protein sequence ID" value="KAJ7642262.1"/>
    <property type="molecule type" value="Genomic_DNA"/>
</dbReference>
<evidence type="ECO:0000313" key="1">
    <source>
        <dbReference type="EMBL" id="KAJ7642262.1"/>
    </source>
</evidence>
<protein>
    <submittedName>
        <fullName evidence="1">Uncharacterized protein</fullName>
    </submittedName>
</protein>
<keyword evidence="2" id="KW-1185">Reference proteome</keyword>
<accession>A0AAD7C9L2</accession>
<gene>
    <name evidence="1" type="ORF">FB45DRAFT_1022955</name>
</gene>
<evidence type="ECO:0000313" key="2">
    <source>
        <dbReference type="Proteomes" id="UP001221142"/>
    </source>
</evidence>
<reference evidence="1" key="1">
    <citation type="submission" date="2023-03" db="EMBL/GenBank/DDBJ databases">
        <title>Massive genome expansion in bonnet fungi (Mycena s.s.) driven by repeated elements and novel gene families across ecological guilds.</title>
        <authorList>
            <consortium name="Lawrence Berkeley National Laboratory"/>
            <person name="Harder C.B."/>
            <person name="Miyauchi S."/>
            <person name="Viragh M."/>
            <person name="Kuo A."/>
            <person name="Thoen E."/>
            <person name="Andreopoulos B."/>
            <person name="Lu D."/>
            <person name="Skrede I."/>
            <person name="Drula E."/>
            <person name="Henrissat B."/>
            <person name="Morin E."/>
            <person name="Kohler A."/>
            <person name="Barry K."/>
            <person name="LaButti K."/>
            <person name="Morin E."/>
            <person name="Salamov A."/>
            <person name="Lipzen A."/>
            <person name="Mereny Z."/>
            <person name="Hegedus B."/>
            <person name="Baldrian P."/>
            <person name="Stursova M."/>
            <person name="Weitz H."/>
            <person name="Taylor A."/>
            <person name="Grigoriev I.V."/>
            <person name="Nagy L.G."/>
            <person name="Martin F."/>
            <person name="Kauserud H."/>
        </authorList>
    </citation>
    <scope>NUCLEOTIDE SEQUENCE</scope>
    <source>
        <strain evidence="1">9284</strain>
    </source>
</reference>
<organism evidence="1 2">
    <name type="scientific">Roridomyces roridus</name>
    <dbReference type="NCBI Taxonomy" id="1738132"/>
    <lineage>
        <taxon>Eukaryota</taxon>
        <taxon>Fungi</taxon>
        <taxon>Dikarya</taxon>
        <taxon>Basidiomycota</taxon>
        <taxon>Agaricomycotina</taxon>
        <taxon>Agaricomycetes</taxon>
        <taxon>Agaricomycetidae</taxon>
        <taxon>Agaricales</taxon>
        <taxon>Marasmiineae</taxon>
        <taxon>Mycenaceae</taxon>
        <taxon>Roridomyces</taxon>
    </lineage>
</organism>
<name>A0AAD7C9L2_9AGAR</name>
<sequence>MALWPSYGSASVFLMKEFVRWLGYVLEGKIEDKVVMSTVKSYIFGYFAVWNQYAGIIVPKEYQFEATSNLSSKCREKPIADLIDLEAIILGILQDTTTFKTHRSCIDMIYSILLSCLSSERPGALVESGCYRGSNKALLCGDHEFSIVPNSADPSRPFVVVILHPDLLKGYREDDSQFKSFFIQAEPSSHRHIDASMYGLVAAFDPAFESPLVQAF</sequence>